<feature type="transmembrane region" description="Helical" evidence="1">
    <location>
        <begin position="14"/>
        <end position="32"/>
    </location>
</feature>
<keyword evidence="1" id="KW-1133">Transmembrane helix</keyword>
<sequence length="61" mass="6963">DLENSFDNQSNRSYNQFPSVVHVAWIYLFLLFKSFKHILSVNSVEALNSSSCNIFCSSSRA</sequence>
<feature type="non-terminal residue" evidence="2">
    <location>
        <position position="1"/>
    </location>
</feature>
<protein>
    <submittedName>
        <fullName evidence="2">Uncharacterized protein</fullName>
    </submittedName>
</protein>
<proteinExistence type="predicted"/>
<evidence type="ECO:0000256" key="1">
    <source>
        <dbReference type="SAM" id="Phobius"/>
    </source>
</evidence>
<evidence type="ECO:0000313" key="2">
    <source>
        <dbReference type="EMBL" id="CDW28932.1"/>
    </source>
</evidence>
<dbReference type="EMBL" id="HACA01011571">
    <property type="protein sequence ID" value="CDW28932.1"/>
    <property type="molecule type" value="Transcribed_RNA"/>
</dbReference>
<keyword evidence="1" id="KW-0472">Membrane</keyword>
<accession>A0A0K2TTF6</accession>
<organism evidence="2">
    <name type="scientific">Lepeophtheirus salmonis</name>
    <name type="common">Salmon louse</name>
    <name type="synonym">Caligus salmonis</name>
    <dbReference type="NCBI Taxonomy" id="72036"/>
    <lineage>
        <taxon>Eukaryota</taxon>
        <taxon>Metazoa</taxon>
        <taxon>Ecdysozoa</taxon>
        <taxon>Arthropoda</taxon>
        <taxon>Crustacea</taxon>
        <taxon>Multicrustacea</taxon>
        <taxon>Hexanauplia</taxon>
        <taxon>Copepoda</taxon>
        <taxon>Siphonostomatoida</taxon>
        <taxon>Caligidae</taxon>
        <taxon>Lepeophtheirus</taxon>
    </lineage>
</organism>
<name>A0A0K2TTF6_LEPSM</name>
<reference evidence="2" key="1">
    <citation type="submission" date="2014-05" db="EMBL/GenBank/DDBJ databases">
        <authorList>
            <person name="Chronopoulou M."/>
        </authorList>
    </citation>
    <scope>NUCLEOTIDE SEQUENCE</scope>
    <source>
        <tissue evidence="2">Whole organism</tissue>
    </source>
</reference>
<dbReference type="AlphaFoldDB" id="A0A0K2TTF6"/>
<keyword evidence="1" id="KW-0812">Transmembrane</keyword>